<evidence type="ECO:0000256" key="1">
    <source>
        <dbReference type="ARBA" id="ARBA00004651"/>
    </source>
</evidence>
<dbReference type="RefSeq" id="WP_339959756.1">
    <property type="nucleotide sequence ID" value="NZ_JAWMWH010000001.1"/>
</dbReference>
<dbReference type="InterPro" id="IPR020846">
    <property type="entry name" value="MFS_dom"/>
</dbReference>
<feature type="transmembrane region" description="Helical" evidence="7">
    <location>
        <begin position="193"/>
        <end position="214"/>
    </location>
</feature>
<evidence type="ECO:0000256" key="7">
    <source>
        <dbReference type="SAM" id="Phobius"/>
    </source>
</evidence>
<dbReference type="PANTHER" id="PTHR42718:SF46">
    <property type="entry name" value="BLR6921 PROTEIN"/>
    <property type="match status" value="1"/>
</dbReference>
<dbReference type="Proteomes" id="UP001370590">
    <property type="component" value="Unassembled WGS sequence"/>
</dbReference>
<feature type="transmembrane region" description="Helical" evidence="7">
    <location>
        <begin position="220"/>
        <end position="241"/>
    </location>
</feature>
<keyword evidence="3" id="KW-1003">Cell membrane</keyword>
<dbReference type="SUPFAM" id="SSF103473">
    <property type="entry name" value="MFS general substrate transporter"/>
    <property type="match status" value="1"/>
</dbReference>
<feature type="transmembrane region" description="Helical" evidence="7">
    <location>
        <begin position="494"/>
        <end position="512"/>
    </location>
</feature>
<feature type="transmembrane region" description="Helical" evidence="7">
    <location>
        <begin position="42"/>
        <end position="61"/>
    </location>
</feature>
<dbReference type="PROSITE" id="PS50850">
    <property type="entry name" value="MFS"/>
    <property type="match status" value="1"/>
</dbReference>
<dbReference type="PRINTS" id="PR01036">
    <property type="entry name" value="TCRTETB"/>
</dbReference>
<sequence length="520" mass="57819">MRSKFFKHIIFMFGIFICMLDTTIMNVSLPSIASDFHTGLDSLSWALNIYTILFASLTIPLTKLSERFGEYKFYIIGLFLFGIGSLLSGISNVTELLLLSRAIQSIGAAIVFPLSMTLGIKIVGDGDRTGVIASLGVTQGLAAALGPVIGGIITNYLSWRWIFFVNIPIVLFILILGLLLFNFKDEKKNKANFDLFGSLLIITFLFSLTLGLINGRTWGWYSYKILITFVISIISFMLFIFTEIKQKDPMIPMNLFKNRQFVGAALVILISNLFLVAVTVILPTYYSNIENYDSLKSSMMLVPITLMIFVTAPLSGFALKKIGARLLISIGFIFMIIGYYGFSNNGLDSVKLAIIFGCLMGIGYGIITGPITIIAASDFNGSLLNSSQSVAGVLRQFGSVLAVSIFVTFLYINLNNAQNESLKYSNESIYNIQAPSNIKNKIISETDKSIKNRNTKNVKKVNTGIVQMDNSINKQLDKIKNVSKYNYSLAFKELYKKALPFMIITILSVFLFKKKSVDRK</sequence>
<evidence type="ECO:0000313" key="9">
    <source>
        <dbReference type="EMBL" id="MEJ6399923.1"/>
    </source>
</evidence>
<feature type="domain" description="Major facilitator superfamily (MFS) profile" evidence="8">
    <location>
        <begin position="7"/>
        <end position="516"/>
    </location>
</feature>
<comment type="subcellular location">
    <subcellularLocation>
        <location evidence="1">Cell membrane</location>
        <topology evidence="1">Multi-pass membrane protein</topology>
    </subcellularLocation>
</comment>
<feature type="transmembrane region" description="Helical" evidence="7">
    <location>
        <begin position="354"/>
        <end position="376"/>
    </location>
</feature>
<gene>
    <name evidence="9" type="ORF">R4146_01840</name>
</gene>
<feature type="transmembrane region" description="Helical" evidence="7">
    <location>
        <begin position="397"/>
        <end position="414"/>
    </location>
</feature>
<organism evidence="9 10">
    <name type="scientific">Nicoliella lavandulae</name>
    <dbReference type="NCBI Taxonomy" id="3082954"/>
    <lineage>
        <taxon>Bacteria</taxon>
        <taxon>Bacillati</taxon>
        <taxon>Bacillota</taxon>
        <taxon>Bacilli</taxon>
        <taxon>Lactobacillales</taxon>
        <taxon>Lactobacillaceae</taxon>
        <taxon>Nicoliella</taxon>
    </lineage>
</organism>
<feature type="transmembrane region" description="Helical" evidence="7">
    <location>
        <begin position="9"/>
        <end position="30"/>
    </location>
</feature>
<dbReference type="Gene3D" id="1.20.1250.20">
    <property type="entry name" value="MFS general substrate transporter like domains"/>
    <property type="match status" value="1"/>
</dbReference>
<keyword evidence="10" id="KW-1185">Reference proteome</keyword>
<proteinExistence type="predicted"/>
<keyword evidence="5 7" id="KW-1133">Transmembrane helix</keyword>
<evidence type="ECO:0000259" key="8">
    <source>
        <dbReference type="PROSITE" id="PS50850"/>
    </source>
</evidence>
<reference evidence="9 10" key="1">
    <citation type="submission" date="2023-10" db="EMBL/GenBank/DDBJ databases">
        <title>Nicoliella lavandulae sp. nov. isolated from Lavandula angustifolia flowers.</title>
        <authorList>
            <person name="Alcantara C."/>
            <person name="Zuniga M."/>
            <person name="Landete J.M."/>
            <person name="Monedero V."/>
        </authorList>
    </citation>
    <scope>NUCLEOTIDE SEQUENCE [LARGE SCALE GENOMIC DNA]</scope>
    <source>
        <strain evidence="9 10">Es01</strain>
    </source>
</reference>
<keyword evidence="2" id="KW-0813">Transport</keyword>
<dbReference type="InterPro" id="IPR011701">
    <property type="entry name" value="MFS"/>
</dbReference>
<dbReference type="InterPro" id="IPR004638">
    <property type="entry name" value="EmrB-like"/>
</dbReference>
<dbReference type="CDD" id="cd17321">
    <property type="entry name" value="MFS_MMR_MDR_like"/>
    <property type="match status" value="1"/>
</dbReference>
<evidence type="ECO:0000313" key="10">
    <source>
        <dbReference type="Proteomes" id="UP001370590"/>
    </source>
</evidence>
<evidence type="ECO:0000256" key="4">
    <source>
        <dbReference type="ARBA" id="ARBA00022692"/>
    </source>
</evidence>
<protein>
    <submittedName>
        <fullName evidence="9">MFS transporter</fullName>
    </submittedName>
</protein>
<comment type="caution">
    <text evidence="9">The sequence shown here is derived from an EMBL/GenBank/DDBJ whole genome shotgun (WGS) entry which is preliminary data.</text>
</comment>
<dbReference type="PANTHER" id="PTHR42718">
    <property type="entry name" value="MAJOR FACILITATOR SUPERFAMILY MULTIDRUG TRANSPORTER MFSC"/>
    <property type="match status" value="1"/>
</dbReference>
<accession>A0ABU8SJ44</accession>
<keyword evidence="4 7" id="KW-0812">Transmembrane</keyword>
<name>A0ABU8SJ44_9LACO</name>
<dbReference type="Pfam" id="PF07690">
    <property type="entry name" value="MFS_1"/>
    <property type="match status" value="1"/>
</dbReference>
<feature type="transmembrane region" description="Helical" evidence="7">
    <location>
        <begin position="159"/>
        <end position="181"/>
    </location>
</feature>
<feature type="transmembrane region" description="Helical" evidence="7">
    <location>
        <begin position="102"/>
        <end position="124"/>
    </location>
</feature>
<evidence type="ECO:0000256" key="3">
    <source>
        <dbReference type="ARBA" id="ARBA00022475"/>
    </source>
</evidence>
<feature type="transmembrane region" description="Helical" evidence="7">
    <location>
        <begin position="261"/>
        <end position="286"/>
    </location>
</feature>
<dbReference type="EMBL" id="JAWMWH010000001">
    <property type="protein sequence ID" value="MEJ6399923.1"/>
    <property type="molecule type" value="Genomic_DNA"/>
</dbReference>
<feature type="transmembrane region" description="Helical" evidence="7">
    <location>
        <begin position="298"/>
        <end position="319"/>
    </location>
</feature>
<keyword evidence="6 7" id="KW-0472">Membrane</keyword>
<feature type="transmembrane region" description="Helical" evidence="7">
    <location>
        <begin position="326"/>
        <end position="342"/>
    </location>
</feature>
<feature type="transmembrane region" description="Helical" evidence="7">
    <location>
        <begin position="73"/>
        <end position="90"/>
    </location>
</feature>
<evidence type="ECO:0000256" key="5">
    <source>
        <dbReference type="ARBA" id="ARBA00022989"/>
    </source>
</evidence>
<evidence type="ECO:0000256" key="6">
    <source>
        <dbReference type="ARBA" id="ARBA00023136"/>
    </source>
</evidence>
<dbReference type="InterPro" id="IPR036259">
    <property type="entry name" value="MFS_trans_sf"/>
</dbReference>
<dbReference type="Gene3D" id="1.20.1720.10">
    <property type="entry name" value="Multidrug resistance protein D"/>
    <property type="match status" value="1"/>
</dbReference>
<feature type="transmembrane region" description="Helical" evidence="7">
    <location>
        <begin position="131"/>
        <end position="153"/>
    </location>
</feature>
<dbReference type="NCBIfam" id="TIGR00711">
    <property type="entry name" value="efflux_EmrB"/>
    <property type="match status" value="1"/>
</dbReference>
<evidence type="ECO:0000256" key="2">
    <source>
        <dbReference type="ARBA" id="ARBA00022448"/>
    </source>
</evidence>